<dbReference type="AlphaFoldDB" id="W4UQX7"/>
<gene>
    <name evidence="1" type="ORF">JCM10512_1480</name>
</gene>
<proteinExistence type="predicted"/>
<dbReference type="STRING" id="1445607.JCM10512_1480"/>
<reference evidence="1 2" key="1">
    <citation type="journal article" date="2014" name="Genome Announc.">
        <title>Draft Genome Sequence of Bacteroides reticulotermitis Strain JCM 10512T, Isolated from the Gut of a Termite.</title>
        <authorList>
            <person name="Yuki M."/>
            <person name="Oshima K."/>
            <person name="Suda W."/>
            <person name="Sakamoto M."/>
            <person name="Iida T."/>
            <person name="Hattori M."/>
            <person name="Ohkuma M."/>
        </authorList>
    </citation>
    <scope>NUCLEOTIDE SEQUENCE [LARGE SCALE GENOMIC DNA]</scope>
    <source>
        <strain evidence="1 2">JCM 10512</strain>
    </source>
</reference>
<organism evidence="1 2">
    <name type="scientific">Bacteroides reticulotermitis JCM 10512</name>
    <dbReference type="NCBI Taxonomy" id="1445607"/>
    <lineage>
        <taxon>Bacteria</taxon>
        <taxon>Pseudomonadati</taxon>
        <taxon>Bacteroidota</taxon>
        <taxon>Bacteroidia</taxon>
        <taxon>Bacteroidales</taxon>
        <taxon>Bacteroidaceae</taxon>
        <taxon>Bacteroides</taxon>
    </lineage>
</organism>
<comment type="caution">
    <text evidence="1">The sequence shown here is derived from an EMBL/GenBank/DDBJ whole genome shotgun (WGS) entry which is preliminary data.</text>
</comment>
<dbReference type="EMBL" id="BAIV01000007">
    <property type="protein sequence ID" value="GAE83222.1"/>
    <property type="molecule type" value="Genomic_DNA"/>
</dbReference>
<protein>
    <submittedName>
        <fullName evidence="1">Uncharacterized protein</fullName>
    </submittedName>
</protein>
<name>W4UQX7_9BACE</name>
<sequence length="103" mass="11867">MEVVLCHRTICAQRINALLFGFSLMSRARSAGNEQTNSGYNRFENHQSIFRIRVQRYSFFVLAPTKHFSDRFGCLLSYQVTICLGRKEGKNRSQESFVILLVG</sequence>
<keyword evidence="2" id="KW-1185">Reference proteome</keyword>
<evidence type="ECO:0000313" key="1">
    <source>
        <dbReference type="EMBL" id="GAE83222.1"/>
    </source>
</evidence>
<dbReference type="Proteomes" id="UP000019131">
    <property type="component" value="Unassembled WGS sequence"/>
</dbReference>
<evidence type="ECO:0000313" key="2">
    <source>
        <dbReference type="Proteomes" id="UP000019131"/>
    </source>
</evidence>
<accession>W4UQX7</accession>